<feature type="transmembrane region" description="Helical" evidence="6">
    <location>
        <begin position="127"/>
        <end position="145"/>
    </location>
</feature>
<keyword evidence="4 6" id="KW-1133">Transmembrane helix</keyword>
<evidence type="ECO:0000259" key="7">
    <source>
        <dbReference type="Pfam" id="PF06271"/>
    </source>
</evidence>
<organism evidence="8 9">
    <name type="scientific">Kumtagia ephedrae</name>
    <dbReference type="NCBI Taxonomy" id="2116701"/>
    <lineage>
        <taxon>Bacteria</taxon>
        <taxon>Pseudomonadati</taxon>
        <taxon>Pseudomonadota</taxon>
        <taxon>Alphaproteobacteria</taxon>
        <taxon>Hyphomicrobiales</taxon>
        <taxon>Phyllobacteriaceae</taxon>
        <taxon>Kumtagia</taxon>
    </lineage>
</organism>
<feature type="transmembrane region" description="Helical" evidence="6">
    <location>
        <begin position="216"/>
        <end position="240"/>
    </location>
</feature>
<accession>A0A2P7S444</accession>
<keyword evidence="3 6" id="KW-0812">Transmembrane</keyword>
<protein>
    <recommendedName>
        <fullName evidence="7">RDD domain-containing protein</fullName>
    </recommendedName>
</protein>
<evidence type="ECO:0000256" key="1">
    <source>
        <dbReference type="ARBA" id="ARBA00004651"/>
    </source>
</evidence>
<sequence length="258" mass="27748">MASESVTHGLARAGFWRRVLALIIDMAVVLIPLQLVVAILYANTNGSIQGNFGLTVTSCWPLTEIPAGLEPAPPEGFNGAAECRSSLLGFETGRALVVSKTTQNGSVTTSISQTYALDASGQPSGDVFDVTWIALLLLLAYLVVMETRFGRTVGKRVAAIRVVEAAYPDRSGIPAGKALLRQIAMWIGLAPGLIASIVMMSFFSAAELEPFFQSPYFVPGLIIFFLIGLGWIVWIVVSLVRKRDPVYDRIAGTSVLRT</sequence>
<keyword evidence="9" id="KW-1185">Reference proteome</keyword>
<gene>
    <name evidence="8" type="ORF">C7I84_18295</name>
</gene>
<evidence type="ECO:0000256" key="6">
    <source>
        <dbReference type="SAM" id="Phobius"/>
    </source>
</evidence>
<dbReference type="Proteomes" id="UP000241229">
    <property type="component" value="Unassembled WGS sequence"/>
</dbReference>
<dbReference type="Pfam" id="PF06271">
    <property type="entry name" value="RDD"/>
    <property type="match status" value="1"/>
</dbReference>
<dbReference type="AlphaFoldDB" id="A0A2P7S444"/>
<feature type="transmembrane region" description="Helical" evidence="6">
    <location>
        <begin position="183"/>
        <end position="204"/>
    </location>
</feature>
<dbReference type="OrthoDB" id="7211104at2"/>
<dbReference type="RefSeq" id="WP_106773659.1">
    <property type="nucleotide sequence ID" value="NZ_PXYK01000018.1"/>
</dbReference>
<name>A0A2P7S444_9HYPH</name>
<evidence type="ECO:0000313" key="9">
    <source>
        <dbReference type="Proteomes" id="UP000241229"/>
    </source>
</evidence>
<keyword evidence="2" id="KW-1003">Cell membrane</keyword>
<evidence type="ECO:0000256" key="4">
    <source>
        <dbReference type="ARBA" id="ARBA00022989"/>
    </source>
</evidence>
<evidence type="ECO:0000313" key="8">
    <source>
        <dbReference type="EMBL" id="PSJ57199.1"/>
    </source>
</evidence>
<keyword evidence="5 6" id="KW-0472">Membrane</keyword>
<comment type="subcellular location">
    <subcellularLocation>
        <location evidence="1">Cell membrane</location>
        <topology evidence="1">Multi-pass membrane protein</topology>
    </subcellularLocation>
</comment>
<feature type="transmembrane region" description="Helical" evidence="6">
    <location>
        <begin position="20"/>
        <end position="42"/>
    </location>
</feature>
<evidence type="ECO:0000256" key="5">
    <source>
        <dbReference type="ARBA" id="ARBA00023136"/>
    </source>
</evidence>
<dbReference type="EMBL" id="PXYK01000018">
    <property type="protein sequence ID" value="PSJ57199.1"/>
    <property type="molecule type" value="Genomic_DNA"/>
</dbReference>
<proteinExistence type="predicted"/>
<evidence type="ECO:0000256" key="3">
    <source>
        <dbReference type="ARBA" id="ARBA00022692"/>
    </source>
</evidence>
<dbReference type="InterPro" id="IPR010432">
    <property type="entry name" value="RDD"/>
</dbReference>
<dbReference type="GO" id="GO:0005886">
    <property type="term" value="C:plasma membrane"/>
    <property type="evidence" value="ECO:0007669"/>
    <property type="project" value="UniProtKB-SubCell"/>
</dbReference>
<feature type="domain" description="RDD" evidence="7">
    <location>
        <begin position="114"/>
        <end position="252"/>
    </location>
</feature>
<evidence type="ECO:0000256" key="2">
    <source>
        <dbReference type="ARBA" id="ARBA00022475"/>
    </source>
</evidence>
<comment type="caution">
    <text evidence="8">The sequence shown here is derived from an EMBL/GenBank/DDBJ whole genome shotgun (WGS) entry which is preliminary data.</text>
</comment>
<dbReference type="PANTHER" id="PTHR36115">
    <property type="entry name" value="PROLINE-RICH ANTIGEN HOMOLOG-RELATED"/>
    <property type="match status" value="1"/>
</dbReference>
<dbReference type="PANTHER" id="PTHR36115:SF4">
    <property type="entry name" value="MEMBRANE PROTEIN"/>
    <property type="match status" value="1"/>
</dbReference>
<dbReference type="InterPro" id="IPR051791">
    <property type="entry name" value="Pra-immunoreactive"/>
</dbReference>
<reference evidence="8 9" key="1">
    <citation type="submission" date="2018-03" db="EMBL/GenBank/DDBJ databases">
        <title>The draft genome of Mesorhizobium sp. 6GN-30.</title>
        <authorList>
            <person name="Liu L."/>
            <person name="Li L."/>
            <person name="Wang T."/>
            <person name="Zhang X."/>
            <person name="Liang L."/>
        </authorList>
    </citation>
    <scope>NUCLEOTIDE SEQUENCE [LARGE SCALE GENOMIC DNA]</scope>
    <source>
        <strain evidence="8 9">6GN30</strain>
    </source>
</reference>